<keyword evidence="3" id="KW-1185">Reference proteome</keyword>
<feature type="compositionally biased region" description="Polar residues" evidence="1">
    <location>
        <begin position="1"/>
        <end position="27"/>
    </location>
</feature>
<dbReference type="eggNOG" id="COG2968">
    <property type="taxonomic scope" value="Bacteria"/>
</dbReference>
<dbReference type="OrthoDB" id="9785192at2"/>
<protein>
    <recommendedName>
        <fullName evidence="4">SIMPL domain-containing protein</fullName>
    </recommendedName>
</protein>
<evidence type="ECO:0000256" key="1">
    <source>
        <dbReference type="SAM" id="MobiDB-lite"/>
    </source>
</evidence>
<accession>E6U232</accession>
<organism evidence="2 3">
    <name type="scientific">Evansella cellulosilytica (strain ATCC 21833 / DSM 2522 / FERM P-1141 / JCM 9156 / N-4)</name>
    <name type="common">Bacillus cellulosilyticus</name>
    <dbReference type="NCBI Taxonomy" id="649639"/>
    <lineage>
        <taxon>Bacteria</taxon>
        <taxon>Bacillati</taxon>
        <taxon>Bacillota</taxon>
        <taxon>Bacilli</taxon>
        <taxon>Bacillales</taxon>
        <taxon>Bacillaceae</taxon>
        <taxon>Evansella</taxon>
    </lineage>
</organism>
<evidence type="ECO:0000313" key="3">
    <source>
        <dbReference type="Proteomes" id="UP000001401"/>
    </source>
</evidence>
<dbReference type="GO" id="GO:0006974">
    <property type="term" value="P:DNA damage response"/>
    <property type="evidence" value="ECO:0007669"/>
    <property type="project" value="TreeGrafter"/>
</dbReference>
<dbReference type="PANTHER" id="PTHR34387:SF1">
    <property type="entry name" value="PERIPLASMIC IMMUNOGENIC PROTEIN"/>
    <property type="match status" value="1"/>
</dbReference>
<dbReference type="Pfam" id="PF04402">
    <property type="entry name" value="SIMPL"/>
    <property type="match status" value="1"/>
</dbReference>
<dbReference type="KEGG" id="bco:Bcell_1003"/>
<name>E6U232_EVAC2</name>
<dbReference type="InterPro" id="IPR007497">
    <property type="entry name" value="SIMPL/DUF541"/>
</dbReference>
<dbReference type="HOGENOM" id="CLU_080344_1_2_9"/>
<dbReference type="PANTHER" id="PTHR34387">
    <property type="entry name" value="SLR1258 PROTEIN"/>
    <property type="match status" value="1"/>
</dbReference>
<dbReference type="AlphaFoldDB" id="E6U232"/>
<evidence type="ECO:0000313" key="2">
    <source>
        <dbReference type="EMBL" id="ADU29276.1"/>
    </source>
</evidence>
<dbReference type="Gene3D" id="3.30.110.170">
    <property type="entry name" value="Protein of unknown function (DUF541), domain 1"/>
    <property type="match status" value="1"/>
</dbReference>
<gene>
    <name evidence="2" type="ordered locus">Bcell_1003</name>
</gene>
<dbReference type="InterPro" id="IPR052022">
    <property type="entry name" value="26kDa_periplasmic_antigen"/>
</dbReference>
<reference evidence="2 3" key="1">
    <citation type="submission" date="2010-12" db="EMBL/GenBank/DDBJ databases">
        <title>Complete sequence of Bacillus cellulosilyticus DSM 2522.</title>
        <authorList>
            <consortium name="US DOE Joint Genome Institute"/>
            <person name="Lucas S."/>
            <person name="Copeland A."/>
            <person name="Lapidus A."/>
            <person name="Cheng J.-F."/>
            <person name="Bruce D."/>
            <person name="Goodwin L."/>
            <person name="Pitluck S."/>
            <person name="Chertkov O."/>
            <person name="Detter J.C."/>
            <person name="Han C."/>
            <person name="Tapia R."/>
            <person name="Land M."/>
            <person name="Hauser L."/>
            <person name="Jeffries C."/>
            <person name="Kyrpides N."/>
            <person name="Ivanova N."/>
            <person name="Mikhailova N."/>
            <person name="Brumm P."/>
            <person name="Mead D."/>
            <person name="Woyke T."/>
        </authorList>
    </citation>
    <scope>NUCLEOTIDE SEQUENCE [LARGE SCALE GENOMIC DNA]</scope>
    <source>
        <strain evidence="3">ATCC 21833 / DSM 2522 / FERM P-1141 / JCM 9156 / N-4</strain>
    </source>
</reference>
<evidence type="ECO:0008006" key="4">
    <source>
        <dbReference type="Google" id="ProtNLM"/>
    </source>
</evidence>
<dbReference type="EMBL" id="CP002394">
    <property type="protein sequence ID" value="ADU29276.1"/>
    <property type="molecule type" value="Genomic_DNA"/>
</dbReference>
<dbReference type="Gene3D" id="3.30.70.2970">
    <property type="entry name" value="Protein of unknown function (DUF541), domain 2"/>
    <property type="match status" value="1"/>
</dbReference>
<sequence>MYTNPYYQQSSSSKSMVTNPQSSTFAHSNKGGKIKVHGEGKVTSPPDTVTITLGAVTESPSLREAQLENSNRVSAVIELLINLGISESDIQTIEYRVNPQYDFIDGKQTFRGYQVGHLLNIILKDVTMAGRITDDAVAAGANTIRSIDFSIQNASSLYEEALIRAVEDGKTKAASIASSLHVNLHAAPEKIEEIIQPDIIPFRTMNLTAAEGDPLQPGSLEIMASVEMTFTYS</sequence>
<dbReference type="RefSeq" id="WP_013487617.1">
    <property type="nucleotide sequence ID" value="NC_014829.1"/>
</dbReference>
<feature type="region of interest" description="Disordered" evidence="1">
    <location>
        <begin position="1"/>
        <end position="41"/>
    </location>
</feature>
<dbReference type="Proteomes" id="UP000001401">
    <property type="component" value="Chromosome"/>
</dbReference>
<proteinExistence type="predicted"/>